<dbReference type="STRING" id="1073089.A0A1L9RHL1"/>
<dbReference type="GO" id="GO:0046872">
    <property type="term" value="F:metal ion binding"/>
    <property type="evidence" value="ECO:0007669"/>
    <property type="project" value="UniProtKB-KW"/>
</dbReference>
<dbReference type="Gene3D" id="3.20.20.70">
    <property type="entry name" value="Aldolase class I"/>
    <property type="match status" value="1"/>
</dbReference>
<name>A0A1L9RHL1_ASPWE</name>
<proteinExistence type="inferred from homology"/>
<dbReference type="GO" id="GO:0046951">
    <property type="term" value="P:ketone body biosynthetic process"/>
    <property type="evidence" value="ECO:0007669"/>
    <property type="project" value="TreeGrafter"/>
</dbReference>
<dbReference type="PROSITE" id="PS50991">
    <property type="entry name" value="PYR_CT"/>
    <property type="match status" value="1"/>
</dbReference>
<dbReference type="VEuPathDB" id="FungiDB:ASPWEDRAFT_70121"/>
<evidence type="ECO:0000256" key="4">
    <source>
        <dbReference type="ARBA" id="ARBA00022723"/>
    </source>
</evidence>
<evidence type="ECO:0000256" key="6">
    <source>
        <dbReference type="ARBA" id="ARBA00049877"/>
    </source>
</evidence>
<dbReference type="InterPro" id="IPR029045">
    <property type="entry name" value="ClpP/crotonase-like_dom_sf"/>
</dbReference>
<dbReference type="PANTHER" id="PTHR42738">
    <property type="entry name" value="HYDROXYMETHYLGLUTARYL-COA LYASE"/>
    <property type="match status" value="1"/>
</dbReference>
<keyword evidence="5" id="KW-0456">Lyase</keyword>
<dbReference type="RefSeq" id="XP_040688102.1">
    <property type="nucleotide sequence ID" value="XM_040839099.1"/>
</dbReference>
<gene>
    <name evidence="8" type="ORF">ASPWEDRAFT_70121</name>
</gene>
<keyword evidence="9" id="KW-1185">Reference proteome</keyword>
<dbReference type="CDD" id="cd07938">
    <property type="entry name" value="DRE_TIM_HMGL"/>
    <property type="match status" value="1"/>
</dbReference>
<dbReference type="GO" id="GO:0004419">
    <property type="term" value="F:hydroxymethylglutaryl-CoA lyase activity"/>
    <property type="evidence" value="ECO:0007669"/>
    <property type="project" value="UniProtKB-EC"/>
</dbReference>
<dbReference type="Proteomes" id="UP000184383">
    <property type="component" value="Unassembled WGS sequence"/>
</dbReference>
<dbReference type="FunFam" id="3.20.20.70:FF:000201">
    <property type="entry name" value="Hydroxymethylglutaryl-CoA lyase"/>
    <property type="match status" value="1"/>
</dbReference>
<reference evidence="9" key="1">
    <citation type="journal article" date="2017" name="Genome Biol.">
        <title>Comparative genomics reveals high biological diversity and specific adaptations in the industrially and medically important fungal genus Aspergillus.</title>
        <authorList>
            <person name="de Vries R.P."/>
            <person name="Riley R."/>
            <person name="Wiebenga A."/>
            <person name="Aguilar-Osorio G."/>
            <person name="Amillis S."/>
            <person name="Uchima C.A."/>
            <person name="Anderluh G."/>
            <person name="Asadollahi M."/>
            <person name="Askin M."/>
            <person name="Barry K."/>
            <person name="Battaglia E."/>
            <person name="Bayram O."/>
            <person name="Benocci T."/>
            <person name="Braus-Stromeyer S.A."/>
            <person name="Caldana C."/>
            <person name="Canovas D."/>
            <person name="Cerqueira G.C."/>
            <person name="Chen F."/>
            <person name="Chen W."/>
            <person name="Choi C."/>
            <person name="Clum A."/>
            <person name="Dos Santos R.A."/>
            <person name="Damasio A.R."/>
            <person name="Diallinas G."/>
            <person name="Emri T."/>
            <person name="Fekete E."/>
            <person name="Flipphi M."/>
            <person name="Freyberg S."/>
            <person name="Gallo A."/>
            <person name="Gournas C."/>
            <person name="Habgood R."/>
            <person name="Hainaut M."/>
            <person name="Harispe M.L."/>
            <person name="Henrissat B."/>
            <person name="Hilden K.S."/>
            <person name="Hope R."/>
            <person name="Hossain A."/>
            <person name="Karabika E."/>
            <person name="Karaffa L."/>
            <person name="Karanyi Z."/>
            <person name="Krasevec N."/>
            <person name="Kuo A."/>
            <person name="Kusch H."/>
            <person name="LaButti K."/>
            <person name="Lagendijk E.L."/>
            <person name="Lapidus A."/>
            <person name="Levasseur A."/>
            <person name="Lindquist E."/>
            <person name="Lipzen A."/>
            <person name="Logrieco A.F."/>
            <person name="MacCabe A."/>
            <person name="Maekelae M.R."/>
            <person name="Malavazi I."/>
            <person name="Melin P."/>
            <person name="Meyer V."/>
            <person name="Mielnichuk N."/>
            <person name="Miskei M."/>
            <person name="Molnar A.P."/>
            <person name="Mule G."/>
            <person name="Ngan C.Y."/>
            <person name="Orejas M."/>
            <person name="Orosz E."/>
            <person name="Ouedraogo J.P."/>
            <person name="Overkamp K.M."/>
            <person name="Park H.-S."/>
            <person name="Perrone G."/>
            <person name="Piumi F."/>
            <person name="Punt P.J."/>
            <person name="Ram A.F."/>
            <person name="Ramon A."/>
            <person name="Rauscher S."/>
            <person name="Record E."/>
            <person name="Riano-Pachon D.M."/>
            <person name="Robert V."/>
            <person name="Roehrig J."/>
            <person name="Ruller R."/>
            <person name="Salamov A."/>
            <person name="Salih N.S."/>
            <person name="Samson R.A."/>
            <person name="Sandor E."/>
            <person name="Sanguinetti M."/>
            <person name="Schuetze T."/>
            <person name="Sepcic K."/>
            <person name="Shelest E."/>
            <person name="Sherlock G."/>
            <person name="Sophianopoulou V."/>
            <person name="Squina F.M."/>
            <person name="Sun H."/>
            <person name="Susca A."/>
            <person name="Todd R.B."/>
            <person name="Tsang A."/>
            <person name="Unkles S.E."/>
            <person name="van de Wiele N."/>
            <person name="van Rossen-Uffink D."/>
            <person name="Oliveira J.V."/>
            <person name="Vesth T.C."/>
            <person name="Visser J."/>
            <person name="Yu J.-H."/>
            <person name="Zhou M."/>
            <person name="Andersen M.R."/>
            <person name="Archer D.B."/>
            <person name="Baker S.E."/>
            <person name="Benoit I."/>
            <person name="Brakhage A.A."/>
            <person name="Braus G.H."/>
            <person name="Fischer R."/>
            <person name="Frisvad J.C."/>
            <person name="Goldman G.H."/>
            <person name="Houbraken J."/>
            <person name="Oakley B."/>
            <person name="Pocsi I."/>
            <person name="Scazzocchio C."/>
            <person name="Seiboth B."/>
            <person name="vanKuyk P.A."/>
            <person name="Wortman J."/>
            <person name="Dyer P.S."/>
            <person name="Grigoriev I.V."/>
        </authorList>
    </citation>
    <scope>NUCLEOTIDE SEQUENCE [LARGE SCALE GENOMIC DNA]</scope>
    <source>
        <strain evidence="9">DTO 134E9</strain>
    </source>
</reference>
<protein>
    <recommendedName>
        <fullName evidence="3">hydroxymethylglutaryl-CoA lyase</fullName>
        <ecNumber evidence="3">4.1.3.4</ecNumber>
    </recommendedName>
</protein>
<dbReference type="Gene3D" id="3.90.226.10">
    <property type="entry name" value="2-enoyl-CoA Hydratase, Chain A, domain 1"/>
    <property type="match status" value="1"/>
</dbReference>
<comment type="catalytic activity">
    <reaction evidence="6">
        <text>(3S)-3-hydroxy-3-methylglutaryl-CoA = acetoacetate + acetyl-CoA</text>
        <dbReference type="Rhea" id="RHEA:24404"/>
        <dbReference type="ChEBI" id="CHEBI:13705"/>
        <dbReference type="ChEBI" id="CHEBI:43074"/>
        <dbReference type="ChEBI" id="CHEBI:57288"/>
        <dbReference type="EC" id="4.1.3.4"/>
    </reaction>
</comment>
<evidence type="ECO:0000256" key="2">
    <source>
        <dbReference type="ARBA" id="ARBA00009405"/>
    </source>
</evidence>
<dbReference type="Pfam" id="PF00378">
    <property type="entry name" value="ECH_1"/>
    <property type="match status" value="1"/>
</dbReference>
<comment type="similarity">
    <text evidence="2">Belongs to the HMG-CoA lyase family.</text>
</comment>
<organism evidence="8 9">
    <name type="scientific">Aspergillus wentii DTO 134E9</name>
    <dbReference type="NCBI Taxonomy" id="1073089"/>
    <lineage>
        <taxon>Eukaryota</taxon>
        <taxon>Fungi</taxon>
        <taxon>Dikarya</taxon>
        <taxon>Ascomycota</taxon>
        <taxon>Pezizomycotina</taxon>
        <taxon>Eurotiomycetes</taxon>
        <taxon>Eurotiomycetidae</taxon>
        <taxon>Eurotiales</taxon>
        <taxon>Aspergillaceae</taxon>
        <taxon>Aspergillus</taxon>
        <taxon>Aspergillus subgen. Cremei</taxon>
    </lineage>
</organism>
<feature type="domain" description="Pyruvate carboxyltransferase" evidence="7">
    <location>
        <begin position="4"/>
        <end position="276"/>
    </location>
</feature>
<dbReference type="InterPro" id="IPR001753">
    <property type="entry name" value="Enoyl-CoA_hydra/iso"/>
</dbReference>
<dbReference type="GO" id="GO:0006552">
    <property type="term" value="P:L-leucine catabolic process"/>
    <property type="evidence" value="ECO:0007669"/>
    <property type="project" value="TreeGrafter"/>
</dbReference>
<dbReference type="GeneID" id="63754947"/>
<dbReference type="SUPFAM" id="SSF51569">
    <property type="entry name" value="Aldolase"/>
    <property type="match status" value="1"/>
</dbReference>
<dbReference type="InterPro" id="IPR043594">
    <property type="entry name" value="HMGL"/>
</dbReference>
<dbReference type="PANTHER" id="PTHR42738:SF17">
    <property type="entry name" value="HYDROXYMETHYLGLUTARYL-COA LYASE"/>
    <property type="match status" value="1"/>
</dbReference>
<dbReference type="NCBIfam" id="NF004283">
    <property type="entry name" value="PRK05692.1"/>
    <property type="match status" value="1"/>
</dbReference>
<evidence type="ECO:0000256" key="3">
    <source>
        <dbReference type="ARBA" id="ARBA00012910"/>
    </source>
</evidence>
<dbReference type="Pfam" id="PF00682">
    <property type="entry name" value="HMGL-like"/>
    <property type="match status" value="1"/>
</dbReference>
<dbReference type="EMBL" id="KV878213">
    <property type="protein sequence ID" value="OJJ34426.1"/>
    <property type="molecule type" value="Genomic_DNA"/>
</dbReference>
<evidence type="ECO:0000313" key="9">
    <source>
        <dbReference type="Proteomes" id="UP000184383"/>
    </source>
</evidence>
<sequence length="595" mass="63476">MPAVQIVEVGPRDGLQNIQDTVPTATKLELIHRLKDTGLRTIELTSVVSPRAIPQLADCRDVLSSEGIRKLHDEDGRFPVLVPNLKGLDIAVQHGVKEVAVFVSATEGFSRANINCSVDEGIQRARMVAERAREGNVAVRGYVSCIFSDPFDGPTSPSSVLHCVNALLDMGCYQVSLGDTLGVGTPASVHSLIVYLTENNIPLAKLAGHFHDTYGQAVANVWEAYLCGLRVFDSSVGGLGGCPFAPGAKGNVGSEDLVYMFQNAGVETGVDLRKLVETGVWISKKLSKSNASRAGVAIAVKEGLVSLSEISKPKPSLSWTLVKDSDGLLIHRSGVNLKITLNRPKNGNALTTSMIADLTSTISNASANPSISRIIITANGKFFCTGMDLAKGSTPIAQSPSTSTAQFHRLTTLFETIDTSPKVTIAAINGPAFGGGVGLAFTCDIRLATKKATMTLSEVKLGICAAAISKYVIREWGLAFTRQAMLSARPIPAPELKALGVISELAADQSQLQTHLDDMLVRLKVSSPDASRMSKELVRLAWAHAGGEKQAAGIKELFDSMMHPERDGGYGVKEFQAGRKVDWDVYAERRGGVKL</sequence>
<dbReference type="CDD" id="cd06558">
    <property type="entry name" value="crotonase-like"/>
    <property type="match status" value="1"/>
</dbReference>
<evidence type="ECO:0000313" key="8">
    <source>
        <dbReference type="EMBL" id="OJJ34426.1"/>
    </source>
</evidence>
<dbReference type="InterPro" id="IPR013785">
    <property type="entry name" value="Aldolase_TIM"/>
</dbReference>
<dbReference type="UniPathway" id="UPA00896">
    <property type="reaction ID" value="UER00863"/>
</dbReference>
<dbReference type="OrthoDB" id="10253869at2759"/>
<dbReference type="InterPro" id="IPR000891">
    <property type="entry name" value="PYR_CT"/>
</dbReference>
<evidence type="ECO:0000259" key="7">
    <source>
        <dbReference type="PROSITE" id="PS50991"/>
    </source>
</evidence>
<comment type="pathway">
    <text evidence="1">Metabolic intermediate metabolism; (S)-3-hydroxy-3-methylglutaryl-CoA degradation; acetoacetate from (S)-3-hydroxy-3-methylglutaryl-CoA: step 1/1.</text>
</comment>
<keyword evidence="4" id="KW-0479">Metal-binding</keyword>
<dbReference type="AlphaFoldDB" id="A0A1L9RHL1"/>
<dbReference type="EC" id="4.1.3.4" evidence="3"/>
<evidence type="ECO:0000256" key="1">
    <source>
        <dbReference type="ARBA" id="ARBA00005143"/>
    </source>
</evidence>
<accession>A0A1L9RHL1</accession>
<evidence type="ECO:0000256" key="5">
    <source>
        <dbReference type="ARBA" id="ARBA00023239"/>
    </source>
</evidence>
<dbReference type="SUPFAM" id="SSF52096">
    <property type="entry name" value="ClpP/crotonase"/>
    <property type="match status" value="1"/>
</dbReference>